<protein>
    <recommendedName>
        <fullName evidence="1">F-box domain-containing protein</fullName>
    </recommendedName>
</protein>
<gene>
    <name evidence="2" type="ORF">QYE76_006036</name>
</gene>
<name>A0AAD8RXJ4_LOLMU</name>
<dbReference type="SUPFAM" id="SSF81383">
    <property type="entry name" value="F-box domain"/>
    <property type="match status" value="1"/>
</dbReference>
<dbReference type="SMART" id="SM00256">
    <property type="entry name" value="FBOX"/>
    <property type="match status" value="1"/>
</dbReference>
<dbReference type="PANTHER" id="PTHR31672">
    <property type="entry name" value="BNACNNG10540D PROTEIN"/>
    <property type="match status" value="1"/>
</dbReference>
<sequence length="531" mass="61065">MVSEEVNSKKQRNKECFINCLPRDLIERVFLRLPVSTLLMCVGVCKPWRNLIREPQFITLHLKHASRFALLFFRKESIAGERHPSDAILIDEAWSQSTYAVPVVRPDDILFGSCNGLLGLYTKTLSIKIANLATGECLHLEKPVKNLKGDHFSSYSFGFHPLTKEYKITHFLRDCVEDHPENKDRFNFIQVYKLGDETWKDIRTPEDLNLNCVRNSGSINVDGTMYWLTEDMTANWHHAAMSFDLGKESFARIQLPASVPEDCASGGPRRYWIREINGKISIATAQTYPSQPTRLVGELQIWTLDNKGEQRWSQKYNILATDYIPGPSLAHGEKLLTQCRDGNLYSYELLAENVTSKVLKMAKLLDFSPRKPDNMQSYICVKSLVRLDVYKKAGIVCRPNQREGLESKKWEAWQRMLSKMEELWSYIHQKENDSIASSQQLRIRLDALLPHLSDDSIRQQIGMEIGQKFPVFPDQKARSLRRLNLVEQKRDREALDARINKYLEIIKGATQALDNISSMINSAIQVQNISK</sequence>
<dbReference type="InterPro" id="IPR017451">
    <property type="entry name" value="F-box-assoc_interact_dom"/>
</dbReference>
<dbReference type="NCBIfam" id="TIGR01640">
    <property type="entry name" value="F_box_assoc_1"/>
    <property type="match status" value="1"/>
</dbReference>
<comment type="caution">
    <text evidence="2">The sequence shown here is derived from an EMBL/GenBank/DDBJ whole genome shotgun (WGS) entry which is preliminary data.</text>
</comment>
<dbReference type="InterPro" id="IPR036047">
    <property type="entry name" value="F-box-like_dom_sf"/>
</dbReference>
<evidence type="ECO:0000313" key="3">
    <source>
        <dbReference type="Proteomes" id="UP001231189"/>
    </source>
</evidence>
<dbReference type="Pfam" id="PF00646">
    <property type="entry name" value="F-box"/>
    <property type="match status" value="1"/>
</dbReference>
<dbReference type="InterPro" id="IPR050796">
    <property type="entry name" value="SCF_F-box_component"/>
</dbReference>
<dbReference type="PROSITE" id="PS50181">
    <property type="entry name" value="FBOX"/>
    <property type="match status" value="1"/>
</dbReference>
<keyword evidence="3" id="KW-1185">Reference proteome</keyword>
<organism evidence="2 3">
    <name type="scientific">Lolium multiflorum</name>
    <name type="common">Italian ryegrass</name>
    <name type="synonym">Lolium perenne subsp. multiflorum</name>
    <dbReference type="NCBI Taxonomy" id="4521"/>
    <lineage>
        <taxon>Eukaryota</taxon>
        <taxon>Viridiplantae</taxon>
        <taxon>Streptophyta</taxon>
        <taxon>Embryophyta</taxon>
        <taxon>Tracheophyta</taxon>
        <taxon>Spermatophyta</taxon>
        <taxon>Magnoliopsida</taxon>
        <taxon>Liliopsida</taxon>
        <taxon>Poales</taxon>
        <taxon>Poaceae</taxon>
        <taxon>BOP clade</taxon>
        <taxon>Pooideae</taxon>
        <taxon>Poodae</taxon>
        <taxon>Poeae</taxon>
        <taxon>Poeae Chloroplast Group 2 (Poeae type)</taxon>
        <taxon>Loliodinae</taxon>
        <taxon>Loliinae</taxon>
        <taxon>Lolium</taxon>
    </lineage>
</organism>
<accession>A0AAD8RXJ4</accession>
<reference evidence="2" key="1">
    <citation type="submission" date="2023-07" db="EMBL/GenBank/DDBJ databases">
        <title>A chromosome-level genome assembly of Lolium multiflorum.</title>
        <authorList>
            <person name="Chen Y."/>
            <person name="Copetti D."/>
            <person name="Kolliker R."/>
            <person name="Studer B."/>
        </authorList>
    </citation>
    <scope>NUCLEOTIDE SEQUENCE</scope>
    <source>
        <strain evidence="2">02402/16</strain>
        <tissue evidence="2">Leaf</tissue>
    </source>
</reference>
<dbReference type="AlphaFoldDB" id="A0AAD8RXJ4"/>
<dbReference type="PANTHER" id="PTHR31672:SF13">
    <property type="entry name" value="F-BOX PROTEIN CPR30-LIKE"/>
    <property type="match status" value="1"/>
</dbReference>
<dbReference type="Pfam" id="PF08268">
    <property type="entry name" value="FBA_3"/>
    <property type="match status" value="1"/>
</dbReference>
<dbReference type="InterPro" id="IPR001810">
    <property type="entry name" value="F-box_dom"/>
</dbReference>
<evidence type="ECO:0000259" key="1">
    <source>
        <dbReference type="PROSITE" id="PS50181"/>
    </source>
</evidence>
<feature type="domain" description="F-box" evidence="1">
    <location>
        <begin position="15"/>
        <end position="60"/>
    </location>
</feature>
<dbReference type="EMBL" id="JAUUTY010000005">
    <property type="protein sequence ID" value="KAK1631721.1"/>
    <property type="molecule type" value="Genomic_DNA"/>
</dbReference>
<dbReference type="Proteomes" id="UP001231189">
    <property type="component" value="Unassembled WGS sequence"/>
</dbReference>
<evidence type="ECO:0000313" key="2">
    <source>
        <dbReference type="EMBL" id="KAK1631721.1"/>
    </source>
</evidence>
<proteinExistence type="predicted"/>
<dbReference type="InterPro" id="IPR013187">
    <property type="entry name" value="F-box-assoc_dom_typ3"/>
</dbReference>
<dbReference type="Gene3D" id="1.20.1280.50">
    <property type="match status" value="1"/>
</dbReference>